<evidence type="ECO:0000313" key="2">
    <source>
        <dbReference type="EMBL" id="CAK1582651.1"/>
    </source>
</evidence>
<keyword evidence="1" id="KW-1133">Transmembrane helix</keyword>
<keyword evidence="1" id="KW-0812">Transmembrane</keyword>
<dbReference type="AlphaFoldDB" id="A0AAV1KHW9"/>
<name>A0AAV1KHW9_9NEOP</name>
<keyword evidence="3" id="KW-1185">Reference proteome</keyword>
<keyword evidence="1" id="KW-0472">Membrane</keyword>
<proteinExistence type="predicted"/>
<protein>
    <submittedName>
        <fullName evidence="2">Uncharacterized protein</fullName>
    </submittedName>
</protein>
<sequence>MLVTHKPNKRSEGFPPPNQVDHLAKPSKCMQRCFARPYTSTSTRGMYIRGVFHVFSFSLSLSLYIYIYIYNMLESFFNIASHDINTLLLFIPLKIYFSSWPEKCSFTTDLSSFLSANRFLRTSFFKFGNKK</sequence>
<gene>
    <name evidence="2" type="ORF">PARMNEM_LOCUS4150</name>
</gene>
<accession>A0AAV1KHW9</accession>
<evidence type="ECO:0000313" key="3">
    <source>
        <dbReference type="Proteomes" id="UP001314205"/>
    </source>
</evidence>
<organism evidence="2 3">
    <name type="scientific">Parnassius mnemosyne</name>
    <name type="common">clouded apollo</name>
    <dbReference type="NCBI Taxonomy" id="213953"/>
    <lineage>
        <taxon>Eukaryota</taxon>
        <taxon>Metazoa</taxon>
        <taxon>Ecdysozoa</taxon>
        <taxon>Arthropoda</taxon>
        <taxon>Hexapoda</taxon>
        <taxon>Insecta</taxon>
        <taxon>Pterygota</taxon>
        <taxon>Neoptera</taxon>
        <taxon>Endopterygota</taxon>
        <taxon>Lepidoptera</taxon>
        <taxon>Glossata</taxon>
        <taxon>Ditrysia</taxon>
        <taxon>Papilionoidea</taxon>
        <taxon>Papilionidae</taxon>
        <taxon>Parnassiinae</taxon>
        <taxon>Parnassini</taxon>
        <taxon>Parnassius</taxon>
        <taxon>Driopa</taxon>
    </lineage>
</organism>
<dbReference type="EMBL" id="CAVLGL010000046">
    <property type="protein sequence ID" value="CAK1582651.1"/>
    <property type="molecule type" value="Genomic_DNA"/>
</dbReference>
<evidence type="ECO:0000256" key="1">
    <source>
        <dbReference type="SAM" id="Phobius"/>
    </source>
</evidence>
<feature type="transmembrane region" description="Helical" evidence="1">
    <location>
        <begin position="46"/>
        <end position="69"/>
    </location>
</feature>
<dbReference type="Proteomes" id="UP001314205">
    <property type="component" value="Unassembled WGS sequence"/>
</dbReference>
<reference evidence="2 3" key="1">
    <citation type="submission" date="2023-11" db="EMBL/GenBank/DDBJ databases">
        <authorList>
            <person name="Hedman E."/>
            <person name="Englund M."/>
            <person name="Stromberg M."/>
            <person name="Nyberg Akerstrom W."/>
            <person name="Nylinder S."/>
            <person name="Jareborg N."/>
            <person name="Kallberg Y."/>
            <person name="Kronander E."/>
        </authorList>
    </citation>
    <scope>NUCLEOTIDE SEQUENCE [LARGE SCALE GENOMIC DNA]</scope>
</reference>
<comment type="caution">
    <text evidence="2">The sequence shown here is derived from an EMBL/GenBank/DDBJ whole genome shotgun (WGS) entry which is preliminary data.</text>
</comment>